<dbReference type="SUPFAM" id="SSF55073">
    <property type="entry name" value="Nucleotide cyclase"/>
    <property type="match status" value="1"/>
</dbReference>
<dbReference type="Gene3D" id="3.30.70.270">
    <property type="match status" value="1"/>
</dbReference>
<dbReference type="InParanoid" id="A0A0J6ZPU0"/>
<dbReference type="RefSeq" id="WP_048513784.1">
    <property type="nucleotide sequence ID" value="NZ_FUXD01000007.1"/>
</dbReference>
<dbReference type="InterPro" id="IPR050469">
    <property type="entry name" value="Diguanylate_Cyclase"/>
</dbReference>
<feature type="domain" description="GGDEF" evidence="1">
    <location>
        <begin position="167"/>
        <end position="286"/>
    </location>
</feature>
<dbReference type="OrthoDB" id="1634656at2"/>
<proteinExistence type="predicted"/>
<dbReference type="STRING" id="39029.BSR42_03990"/>
<dbReference type="Pfam" id="PF00990">
    <property type="entry name" value="GGDEF"/>
    <property type="match status" value="1"/>
</dbReference>
<sequence>MKKQCDYGAILDSNINLFHLIQEPIYIISGHTHNVLFANQAACTVFAWDTHVGKKCYEILQNKAEVCSSCNRFINMEIGETRSWIWYHPYMRRHFKVNDTIVRYQEQVCCLEVAIDISVQIRQKKRLRKALKKLKHVSYTDDMSKVCNRNALIRDIKQYMNHAHYGQSVGAAFFDLNELKRINDNYGHRAGDLKIITLADELKRVFHRNEIYRIGGDEFVVICRNISESGFRDRITLLQMNIQKNTGLSVAIGSAWSTQCNALGKMIMKADKRMYSHKRSYHKNNR</sequence>
<comment type="caution">
    <text evidence="2">The sequence shown here is derived from an EMBL/GenBank/DDBJ whole genome shotgun (WGS) entry which is preliminary data.</text>
</comment>
<organism evidence="2 3">
    <name type="scientific">Megasphaera cerevisiae DSM 20462</name>
    <dbReference type="NCBI Taxonomy" id="1122219"/>
    <lineage>
        <taxon>Bacteria</taxon>
        <taxon>Bacillati</taxon>
        <taxon>Bacillota</taxon>
        <taxon>Negativicutes</taxon>
        <taxon>Veillonellales</taxon>
        <taxon>Veillonellaceae</taxon>
        <taxon>Megasphaera</taxon>
    </lineage>
</organism>
<evidence type="ECO:0000313" key="3">
    <source>
        <dbReference type="Proteomes" id="UP000036503"/>
    </source>
</evidence>
<name>A0A0J6ZPU0_9FIRM</name>
<dbReference type="CDD" id="cd01949">
    <property type="entry name" value="GGDEF"/>
    <property type="match status" value="1"/>
</dbReference>
<dbReference type="InterPro" id="IPR043128">
    <property type="entry name" value="Rev_trsase/Diguanyl_cyclase"/>
</dbReference>
<dbReference type="SMART" id="SM00267">
    <property type="entry name" value="GGDEF"/>
    <property type="match status" value="1"/>
</dbReference>
<dbReference type="PANTHER" id="PTHR45138:SF9">
    <property type="entry name" value="DIGUANYLATE CYCLASE DGCM-RELATED"/>
    <property type="match status" value="1"/>
</dbReference>
<gene>
    <name evidence="2" type="ORF">AB840_05235</name>
</gene>
<evidence type="ECO:0000313" key="2">
    <source>
        <dbReference type="EMBL" id="KMO86931.1"/>
    </source>
</evidence>
<dbReference type="AlphaFoldDB" id="A0A0J6ZPU0"/>
<dbReference type="NCBIfam" id="TIGR00254">
    <property type="entry name" value="GGDEF"/>
    <property type="match status" value="1"/>
</dbReference>
<dbReference type="EMBL" id="LEKT01000012">
    <property type="protein sequence ID" value="KMO86931.1"/>
    <property type="molecule type" value="Genomic_DNA"/>
</dbReference>
<dbReference type="PANTHER" id="PTHR45138">
    <property type="entry name" value="REGULATORY COMPONENTS OF SENSORY TRANSDUCTION SYSTEM"/>
    <property type="match status" value="1"/>
</dbReference>
<dbReference type="GO" id="GO:0052621">
    <property type="term" value="F:diguanylate cyclase activity"/>
    <property type="evidence" value="ECO:0007669"/>
    <property type="project" value="TreeGrafter"/>
</dbReference>
<dbReference type="InterPro" id="IPR029787">
    <property type="entry name" value="Nucleotide_cyclase"/>
</dbReference>
<protein>
    <recommendedName>
        <fullName evidence="1">GGDEF domain-containing protein</fullName>
    </recommendedName>
</protein>
<dbReference type="Proteomes" id="UP000036503">
    <property type="component" value="Unassembled WGS sequence"/>
</dbReference>
<keyword evidence="3" id="KW-1185">Reference proteome</keyword>
<dbReference type="InterPro" id="IPR000160">
    <property type="entry name" value="GGDEF_dom"/>
</dbReference>
<accession>A0A0J6ZPU0</accession>
<evidence type="ECO:0000259" key="1">
    <source>
        <dbReference type="PROSITE" id="PS50887"/>
    </source>
</evidence>
<dbReference type="PROSITE" id="PS50887">
    <property type="entry name" value="GGDEF"/>
    <property type="match status" value="1"/>
</dbReference>
<dbReference type="PATRIC" id="fig|1122219.3.peg.423"/>
<reference evidence="2 3" key="1">
    <citation type="submission" date="2015-06" db="EMBL/GenBank/DDBJ databases">
        <title>Draft genome sequence of beer spoilage bacterium Megasphaera cerevisiae type strain 20462.</title>
        <authorList>
            <person name="Kutumbaka K."/>
            <person name="Pasmowitz J."/>
            <person name="Mategko J."/>
            <person name="Reyes D."/>
            <person name="Friedrich A."/>
            <person name="Han S."/>
            <person name="Martens-Habbena W."/>
            <person name="Neal-McKinney J."/>
            <person name="Janagama H.K."/>
            <person name="Nadala C."/>
            <person name="Samadpour M."/>
        </authorList>
    </citation>
    <scope>NUCLEOTIDE SEQUENCE [LARGE SCALE GENOMIC DNA]</scope>
    <source>
        <strain evidence="2 3">DSM 20462</strain>
    </source>
</reference>